<name>A0ABQ6M6A2_9STRA</name>
<dbReference type="EMBL" id="BRYB01002486">
    <property type="protein sequence ID" value="GMI20366.1"/>
    <property type="molecule type" value="Genomic_DNA"/>
</dbReference>
<dbReference type="SUPFAM" id="SSF48403">
    <property type="entry name" value="Ankyrin repeat"/>
    <property type="match status" value="1"/>
</dbReference>
<evidence type="ECO:0000256" key="7">
    <source>
        <dbReference type="PROSITE-ProRule" id="PRU00134"/>
    </source>
</evidence>
<accession>A0ABQ6M6A2</accession>
<keyword evidence="2" id="KW-0677">Repeat</keyword>
<dbReference type="PANTHER" id="PTHR24171">
    <property type="entry name" value="ANKYRIN REPEAT DOMAIN-CONTAINING PROTEIN 39-RELATED"/>
    <property type="match status" value="1"/>
</dbReference>
<keyword evidence="3 7" id="KW-0863">Zinc-finger</keyword>
<dbReference type="InterPro" id="IPR002893">
    <property type="entry name" value="Znf_MYND"/>
</dbReference>
<dbReference type="PANTHER" id="PTHR24171:SF9">
    <property type="entry name" value="ANKYRIN REPEAT DOMAIN-CONTAINING PROTEIN 39"/>
    <property type="match status" value="1"/>
</dbReference>
<evidence type="ECO:0000256" key="3">
    <source>
        <dbReference type="ARBA" id="ARBA00022771"/>
    </source>
</evidence>
<evidence type="ECO:0000256" key="4">
    <source>
        <dbReference type="ARBA" id="ARBA00022833"/>
    </source>
</evidence>
<dbReference type="Pfam" id="PF01753">
    <property type="entry name" value="zf-MYND"/>
    <property type="match status" value="1"/>
</dbReference>
<evidence type="ECO:0000313" key="10">
    <source>
        <dbReference type="Proteomes" id="UP001165060"/>
    </source>
</evidence>
<feature type="domain" description="MYND-type" evidence="8">
    <location>
        <begin position="117"/>
        <end position="152"/>
    </location>
</feature>
<dbReference type="Pfam" id="PF12796">
    <property type="entry name" value="Ank_2"/>
    <property type="match status" value="1"/>
</dbReference>
<dbReference type="Gene3D" id="6.10.140.2220">
    <property type="match status" value="1"/>
</dbReference>
<dbReference type="Gene3D" id="1.25.40.20">
    <property type="entry name" value="Ankyrin repeat-containing domain"/>
    <property type="match status" value="1"/>
</dbReference>
<dbReference type="SMART" id="SM00248">
    <property type="entry name" value="ANK"/>
    <property type="match status" value="2"/>
</dbReference>
<evidence type="ECO:0000256" key="5">
    <source>
        <dbReference type="ARBA" id="ARBA00023043"/>
    </source>
</evidence>
<evidence type="ECO:0000256" key="1">
    <source>
        <dbReference type="ARBA" id="ARBA00022723"/>
    </source>
</evidence>
<gene>
    <name evidence="9" type="ORF">TeGR_g14073</name>
</gene>
<feature type="repeat" description="ANK" evidence="6">
    <location>
        <begin position="1"/>
        <end position="22"/>
    </location>
</feature>
<dbReference type="PROSITE" id="PS01360">
    <property type="entry name" value="ZF_MYND_1"/>
    <property type="match status" value="1"/>
</dbReference>
<evidence type="ECO:0000313" key="9">
    <source>
        <dbReference type="EMBL" id="GMI20366.1"/>
    </source>
</evidence>
<organism evidence="9 10">
    <name type="scientific">Tetraparma gracilis</name>
    <dbReference type="NCBI Taxonomy" id="2962635"/>
    <lineage>
        <taxon>Eukaryota</taxon>
        <taxon>Sar</taxon>
        <taxon>Stramenopiles</taxon>
        <taxon>Ochrophyta</taxon>
        <taxon>Bolidophyceae</taxon>
        <taxon>Parmales</taxon>
        <taxon>Triparmaceae</taxon>
        <taxon>Tetraparma</taxon>
    </lineage>
</organism>
<dbReference type="SUPFAM" id="SSF144232">
    <property type="entry name" value="HIT/MYND zinc finger-like"/>
    <property type="match status" value="1"/>
</dbReference>
<dbReference type="PROSITE" id="PS50297">
    <property type="entry name" value="ANK_REP_REGION"/>
    <property type="match status" value="1"/>
</dbReference>
<keyword evidence="5 6" id="KW-0040">ANK repeat</keyword>
<feature type="repeat" description="ANK" evidence="6">
    <location>
        <begin position="23"/>
        <end position="55"/>
    </location>
</feature>
<dbReference type="InterPro" id="IPR036770">
    <property type="entry name" value="Ankyrin_rpt-contain_sf"/>
</dbReference>
<comment type="caution">
    <text evidence="9">The sequence shown here is derived from an EMBL/GenBank/DDBJ whole genome shotgun (WGS) entry which is preliminary data.</text>
</comment>
<keyword evidence="1" id="KW-0479">Metal-binding</keyword>
<keyword evidence="4" id="KW-0862">Zinc</keyword>
<sequence>MGYLDIVTILVENGAEIDMQDDWGFTPLSGASQNGHLEIVKFLVEKGADPHKINLDNQTPLFRASINKHLHVVKYLTKVAGSDPNNAGMTKASTVARLNGGSAELVDYLKKKEQNACNVCGKGGAKKCPCELVMYCGKVCQLQDYKAHKASCREARAAKGA</sequence>
<dbReference type="PROSITE" id="PS50865">
    <property type="entry name" value="ZF_MYND_2"/>
    <property type="match status" value="1"/>
</dbReference>
<protein>
    <recommendedName>
        <fullName evidence="8">MYND-type domain-containing protein</fullName>
    </recommendedName>
</protein>
<dbReference type="PROSITE" id="PS50088">
    <property type="entry name" value="ANK_REPEAT"/>
    <property type="match status" value="2"/>
</dbReference>
<evidence type="ECO:0000259" key="8">
    <source>
        <dbReference type="PROSITE" id="PS50865"/>
    </source>
</evidence>
<evidence type="ECO:0000256" key="2">
    <source>
        <dbReference type="ARBA" id="ARBA00022737"/>
    </source>
</evidence>
<dbReference type="InterPro" id="IPR002110">
    <property type="entry name" value="Ankyrin_rpt"/>
</dbReference>
<evidence type="ECO:0000256" key="6">
    <source>
        <dbReference type="PROSITE-ProRule" id="PRU00023"/>
    </source>
</evidence>
<dbReference type="Proteomes" id="UP001165060">
    <property type="component" value="Unassembled WGS sequence"/>
</dbReference>
<reference evidence="9 10" key="1">
    <citation type="journal article" date="2023" name="Commun. Biol.">
        <title>Genome analysis of Parmales, the sister group of diatoms, reveals the evolutionary specialization of diatoms from phago-mixotrophs to photoautotrophs.</title>
        <authorList>
            <person name="Ban H."/>
            <person name="Sato S."/>
            <person name="Yoshikawa S."/>
            <person name="Yamada K."/>
            <person name="Nakamura Y."/>
            <person name="Ichinomiya M."/>
            <person name="Sato N."/>
            <person name="Blanc-Mathieu R."/>
            <person name="Endo H."/>
            <person name="Kuwata A."/>
            <person name="Ogata H."/>
        </authorList>
    </citation>
    <scope>NUCLEOTIDE SEQUENCE [LARGE SCALE GENOMIC DNA]</scope>
</reference>
<keyword evidence="10" id="KW-1185">Reference proteome</keyword>
<proteinExistence type="predicted"/>